<dbReference type="Pfam" id="PF00534">
    <property type="entry name" value="Glycos_transf_1"/>
    <property type="match status" value="1"/>
</dbReference>
<dbReference type="CDD" id="cd03801">
    <property type="entry name" value="GT4_PimA-like"/>
    <property type="match status" value="1"/>
</dbReference>
<name>A0A0V7ZIS1_9CYAN</name>
<gene>
    <name evidence="2" type="ORF">BC008_16670</name>
</gene>
<evidence type="ECO:0000313" key="2">
    <source>
        <dbReference type="EMBL" id="KST64271.1"/>
    </source>
</evidence>
<accession>A0A0V7ZIS1</accession>
<dbReference type="OrthoDB" id="9787111at2"/>
<dbReference type="Proteomes" id="UP000053372">
    <property type="component" value="Unassembled WGS sequence"/>
</dbReference>
<dbReference type="AlphaFoldDB" id="A0A0V7ZIS1"/>
<comment type="caution">
    <text evidence="2">The sequence shown here is derived from an EMBL/GenBank/DDBJ whole genome shotgun (WGS) entry which is preliminary data.</text>
</comment>
<evidence type="ECO:0000313" key="3">
    <source>
        <dbReference type="Proteomes" id="UP000053372"/>
    </source>
</evidence>
<sequence length="388" mass="43661">MRILSVHNRYQIRGGEDESRQAEENLLREKGHTVEVYEEHNDRIAQMNSLNVASRTVWSQESHDIVKQRLRKETHDIIHVQNFFPLISPSIYYAASSEGVPVVQTLRNYRLLCPNALFFRDGQVCEDCLGKFLPIPGIVHSCYRENRAATTAVASMITVHRALGTWMKMVDVYIALTEFARQKFISAGFPPEKIVVKPNFIHPDPGVGTGNGGYALFVGRLSVEKGLDTLLTAWEKLGGKISLKIVGDGPLADKVKQAVTELPGVEWLGRKPMSEVHYLMGEAKFLIFPSKWYETFGRVAVEAFAKGTPAIAANIGAIAEVVDSGRTGLHFQPGDAKDLASKVEWALTNPQKILQMRQEARKEFETKYTAETNYLRLMEIYRKVKIKK</sequence>
<dbReference type="Gene3D" id="3.40.50.2000">
    <property type="entry name" value="Glycogen Phosphorylase B"/>
    <property type="match status" value="2"/>
</dbReference>
<dbReference type="InterPro" id="IPR001296">
    <property type="entry name" value="Glyco_trans_1"/>
</dbReference>
<dbReference type="GO" id="GO:0016757">
    <property type="term" value="F:glycosyltransferase activity"/>
    <property type="evidence" value="ECO:0007669"/>
    <property type="project" value="InterPro"/>
</dbReference>
<keyword evidence="3" id="KW-1185">Reference proteome</keyword>
<dbReference type="PANTHER" id="PTHR45947:SF13">
    <property type="entry name" value="TRANSFERASE"/>
    <property type="match status" value="1"/>
</dbReference>
<organism evidence="2 3">
    <name type="scientific">Mastigocoleus testarum BC008</name>
    <dbReference type="NCBI Taxonomy" id="371196"/>
    <lineage>
        <taxon>Bacteria</taxon>
        <taxon>Bacillati</taxon>
        <taxon>Cyanobacteriota</taxon>
        <taxon>Cyanophyceae</taxon>
        <taxon>Nostocales</taxon>
        <taxon>Hapalosiphonaceae</taxon>
        <taxon>Mastigocoleus</taxon>
    </lineage>
</organism>
<proteinExistence type="predicted"/>
<dbReference type="PANTHER" id="PTHR45947">
    <property type="entry name" value="SULFOQUINOVOSYL TRANSFERASE SQD2"/>
    <property type="match status" value="1"/>
</dbReference>
<feature type="domain" description="Glycosyl transferase family 1" evidence="1">
    <location>
        <begin position="214"/>
        <end position="362"/>
    </location>
</feature>
<evidence type="ECO:0000259" key="1">
    <source>
        <dbReference type="Pfam" id="PF00534"/>
    </source>
</evidence>
<protein>
    <submittedName>
        <fullName evidence="2">Glycosyl transferase family 1</fullName>
    </submittedName>
</protein>
<dbReference type="RefSeq" id="WP_027847079.1">
    <property type="nucleotide sequence ID" value="NZ_LMTZ01000125.1"/>
</dbReference>
<dbReference type="SUPFAM" id="SSF53756">
    <property type="entry name" value="UDP-Glycosyltransferase/glycogen phosphorylase"/>
    <property type="match status" value="1"/>
</dbReference>
<reference evidence="2 3" key="1">
    <citation type="journal article" date="2015" name="Genome Announc.">
        <title>Draft Genome of the Euendolithic (true boring) Cyanobacterium Mastigocoleus testarum strain BC008.</title>
        <authorList>
            <person name="Guida B.S."/>
            <person name="Garcia-Pichel F."/>
        </authorList>
    </citation>
    <scope>NUCLEOTIDE SEQUENCE [LARGE SCALE GENOMIC DNA]</scope>
    <source>
        <strain evidence="2 3">BC008</strain>
    </source>
</reference>
<keyword evidence="2" id="KW-0808">Transferase</keyword>
<dbReference type="EMBL" id="LMTZ01000125">
    <property type="protein sequence ID" value="KST64271.1"/>
    <property type="molecule type" value="Genomic_DNA"/>
</dbReference>
<dbReference type="InterPro" id="IPR050194">
    <property type="entry name" value="Glycosyltransferase_grp1"/>
</dbReference>